<comment type="caution">
    <text evidence="8">The sequence shown here is derived from an EMBL/GenBank/DDBJ whole genome shotgun (WGS) entry which is preliminary data.</text>
</comment>
<dbReference type="InterPro" id="IPR046357">
    <property type="entry name" value="PPIase_dom_sf"/>
</dbReference>
<evidence type="ECO:0000256" key="5">
    <source>
        <dbReference type="PROSITE-ProRule" id="PRU00277"/>
    </source>
</evidence>
<dbReference type="CDD" id="cd06467">
    <property type="entry name" value="p23_NUDC_like"/>
    <property type="match status" value="1"/>
</dbReference>
<keyword evidence="3 5" id="KW-0697">Rotamase</keyword>
<dbReference type="PANTHER" id="PTHR10516:SF443">
    <property type="entry name" value="FK506-BINDING PROTEIN 59-RELATED"/>
    <property type="match status" value="1"/>
</dbReference>
<dbReference type="SUPFAM" id="SSF49764">
    <property type="entry name" value="HSP20-like chaperones"/>
    <property type="match status" value="1"/>
</dbReference>
<dbReference type="PROSITE" id="PS51203">
    <property type="entry name" value="CS"/>
    <property type="match status" value="1"/>
</dbReference>
<accession>A0A813JCM1</accession>
<dbReference type="Gene3D" id="3.10.50.40">
    <property type="match status" value="1"/>
</dbReference>
<evidence type="ECO:0000259" key="7">
    <source>
        <dbReference type="PROSITE" id="PS51203"/>
    </source>
</evidence>
<dbReference type="AlphaFoldDB" id="A0A813JCM1"/>
<feature type="domain" description="CS" evidence="7">
    <location>
        <begin position="243"/>
        <end position="336"/>
    </location>
</feature>
<feature type="domain" description="PPIase FKBP-type" evidence="6">
    <location>
        <begin position="116"/>
        <end position="204"/>
    </location>
</feature>
<dbReference type="EC" id="5.2.1.8" evidence="2 5"/>
<dbReference type="Proteomes" id="UP000626109">
    <property type="component" value="Unassembled WGS sequence"/>
</dbReference>
<dbReference type="Gene3D" id="2.60.40.790">
    <property type="match status" value="1"/>
</dbReference>
<evidence type="ECO:0000256" key="2">
    <source>
        <dbReference type="ARBA" id="ARBA00013194"/>
    </source>
</evidence>
<evidence type="ECO:0000313" key="9">
    <source>
        <dbReference type="Proteomes" id="UP000626109"/>
    </source>
</evidence>
<dbReference type="GO" id="GO:0005737">
    <property type="term" value="C:cytoplasm"/>
    <property type="evidence" value="ECO:0007669"/>
    <property type="project" value="TreeGrafter"/>
</dbReference>
<keyword evidence="4 5" id="KW-0413">Isomerase</keyword>
<reference evidence="8" key="1">
    <citation type="submission" date="2021-02" db="EMBL/GenBank/DDBJ databases">
        <authorList>
            <person name="Dougan E. K."/>
            <person name="Rhodes N."/>
            <person name="Thang M."/>
            <person name="Chan C."/>
        </authorList>
    </citation>
    <scope>NUCLEOTIDE SEQUENCE</scope>
</reference>
<dbReference type="InterPro" id="IPR007052">
    <property type="entry name" value="CS_dom"/>
</dbReference>
<dbReference type="PANTHER" id="PTHR10516">
    <property type="entry name" value="PEPTIDYL-PROLYL CIS-TRANS ISOMERASE"/>
    <property type="match status" value="1"/>
</dbReference>
<evidence type="ECO:0000259" key="6">
    <source>
        <dbReference type="PROSITE" id="PS50059"/>
    </source>
</evidence>
<proteinExistence type="predicted"/>
<comment type="catalytic activity">
    <reaction evidence="1 5">
        <text>[protein]-peptidylproline (omega=180) = [protein]-peptidylproline (omega=0)</text>
        <dbReference type="Rhea" id="RHEA:16237"/>
        <dbReference type="Rhea" id="RHEA-COMP:10747"/>
        <dbReference type="Rhea" id="RHEA-COMP:10748"/>
        <dbReference type="ChEBI" id="CHEBI:83833"/>
        <dbReference type="ChEBI" id="CHEBI:83834"/>
        <dbReference type="EC" id="5.2.1.8"/>
    </reaction>
</comment>
<evidence type="ECO:0000256" key="3">
    <source>
        <dbReference type="ARBA" id="ARBA00023110"/>
    </source>
</evidence>
<evidence type="ECO:0000256" key="4">
    <source>
        <dbReference type="ARBA" id="ARBA00023235"/>
    </source>
</evidence>
<protein>
    <recommendedName>
        <fullName evidence="2 5">peptidylprolyl isomerase</fullName>
        <ecNumber evidence="2 5">5.2.1.8</ecNumber>
    </recommendedName>
</protein>
<dbReference type="PROSITE" id="PS50059">
    <property type="entry name" value="FKBP_PPIASE"/>
    <property type="match status" value="1"/>
</dbReference>
<dbReference type="InterPro" id="IPR008978">
    <property type="entry name" value="HSP20-like_chaperone"/>
</dbReference>
<evidence type="ECO:0000256" key="1">
    <source>
        <dbReference type="ARBA" id="ARBA00000971"/>
    </source>
</evidence>
<evidence type="ECO:0000313" key="8">
    <source>
        <dbReference type="EMBL" id="CAE8676459.1"/>
    </source>
</evidence>
<dbReference type="EMBL" id="CAJNNW010025248">
    <property type="protein sequence ID" value="CAE8676459.1"/>
    <property type="molecule type" value="Genomic_DNA"/>
</dbReference>
<dbReference type="Pfam" id="PF00254">
    <property type="entry name" value="FKBP_C"/>
    <property type="match status" value="1"/>
</dbReference>
<organism evidence="8 9">
    <name type="scientific">Polarella glacialis</name>
    <name type="common">Dinoflagellate</name>
    <dbReference type="NCBI Taxonomy" id="89957"/>
    <lineage>
        <taxon>Eukaryota</taxon>
        <taxon>Sar</taxon>
        <taxon>Alveolata</taxon>
        <taxon>Dinophyceae</taxon>
        <taxon>Suessiales</taxon>
        <taxon>Suessiaceae</taxon>
        <taxon>Polarella</taxon>
    </lineage>
</organism>
<dbReference type="FunFam" id="3.10.50.40:FF:000006">
    <property type="entry name" value="Peptidyl-prolyl cis-trans isomerase"/>
    <property type="match status" value="1"/>
</dbReference>
<dbReference type="InterPro" id="IPR050689">
    <property type="entry name" value="FKBP-type_PPIase"/>
</dbReference>
<dbReference type="InterPro" id="IPR001179">
    <property type="entry name" value="PPIase_FKBP_dom"/>
</dbReference>
<gene>
    <name evidence="8" type="ORF">PGLA2088_LOCUS19890</name>
</gene>
<name>A0A813JCM1_POLGL</name>
<dbReference type="SUPFAM" id="SSF54534">
    <property type="entry name" value="FKBP-like"/>
    <property type="match status" value="1"/>
</dbReference>
<sequence>MLTPARSPSFVTQAGALPTSVSRTLVTTAGVLDTRHLLTRRPSTVPLRSSWAAAVAAGLGALAGSRRQLRRSRCGDRWPSARAAAIDAASSPSRILEKRVIRQAPRKLVDEIPKEGDLVRIHYIGRLEDSTIFDNSRARGNPFEFHLGEGEVIDGWDMLIGTMSLGERAELVIPPEYAYGEDGSPPIIPPGATLFFDVELLDIGRPMDDADDKEGSAAPVVGVEAEEEVEELFWDKDAQREGGLGQGYVWEASGTGNEILVRVPVSEDTKVKQIDVDVRTFSLRCSIGGKLVLDGEPFANVQMDDSHWDFERKGKNVYLLITMAKLDKKLRWESLLKGSAVAEAEAAAAAKPSKKADTQDAEVLDVDDALRMANAGRR</sequence>
<dbReference type="GO" id="GO:0003755">
    <property type="term" value="F:peptidyl-prolyl cis-trans isomerase activity"/>
    <property type="evidence" value="ECO:0007669"/>
    <property type="project" value="UniProtKB-KW"/>
</dbReference>